<dbReference type="SUPFAM" id="SSF52047">
    <property type="entry name" value="RNI-like"/>
    <property type="match status" value="2"/>
</dbReference>
<evidence type="ECO:0000256" key="1">
    <source>
        <dbReference type="ARBA" id="ARBA00004123"/>
    </source>
</evidence>
<dbReference type="Gene3D" id="3.80.10.10">
    <property type="entry name" value="Ribonuclease Inhibitor"/>
    <property type="match status" value="1"/>
</dbReference>
<evidence type="ECO:0000256" key="3">
    <source>
        <dbReference type="ARBA" id="ARBA00011699"/>
    </source>
</evidence>
<protein>
    <recommendedName>
        <fullName evidence="4">Ribonuclease inhibitor</fullName>
    </recommendedName>
    <alternativeName>
        <fullName evidence="11">Ribonuclease/angiogenin inhibitor 1</fullName>
    </alternativeName>
</protein>
<comment type="subcellular location">
    <subcellularLocation>
        <location evidence="2">Cytoplasm</location>
    </subcellularLocation>
    <subcellularLocation>
        <location evidence="1">Nucleus</location>
    </subcellularLocation>
</comment>
<dbReference type="SMART" id="SM00367">
    <property type="entry name" value="LRR_CC"/>
    <property type="match status" value="6"/>
</dbReference>
<dbReference type="GO" id="GO:0005634">
    <property type="term" value="C:nucleus"/>
    <property type="evidence" value="ECO:0007669"/>
    <property type="project" value="UniProtKB-SubCell"/>
</dbReference>
<dbReference type="CDD" id="cd00116">
    <property type="entry name" value="LRR_RI"/>
    <property type="match status" value="1"/>
</dbReference>
<evidence type="ECO:0000256" key="10">
    <source>
        <dbReference type="ARBA" id="ARBA00023242"/>
    </source>
</evidence>
<sequence length="572" mass="61774">MCPPRHSALLGRPRTWGALGRRLRLGREAVTATAPRGASIQGCHTDWRDVNTGPPLCRIGRAPAKVPTQVWRHAGAGRAGGLLQLPRTAVQQCLGRTLEPGRSPSRMASRTHLPLAMSLDLHYEQLSDARWTELLPVMQQCPVIRLVDCGITEGRCRDMSSALRDNAALTELSLCSNELGDAGTDLLLQGLQSPTCKVRKLSLQSCCLSEASGRTLASMLRAAPSLRELDLSYNPLGDAGLQLLCEGLRDPQCHVESLELQYCSLSAASCEPLAAALRARPELKELVLNNNDFGEAGTRTLCQALVDSACPLESLKLESCGLTSANCQDLCGVLATKASLRNLELGDNRLGDAGVAALCPGLLSPGCQLKTLWLWECDITASGCGDLCRVLRAKESLREFSVAGNAVGDEGVRLLCESLLEPRCRLESLWVKSCSLTEACCPHVSTMLAQNRSLQELQLSNNKLADAGVEELCRGLSQPGVPLRSLWLGDCEVTDASCGHLASLLLTSRSLQELDLSNNCMSEVGVLRLAESAQQPSCVLEKLVLYDIYWTEETDDRLQALAEKKPSLKIIC</sequence>
<keyword evidence="6" id="KW-0597">Phosphoprotein</keyword>
<evidence type="ECO:0000313" key="14">
    <source>
        <dbReference type="RefSeq" id="XP_028371735.1"/>
    </source>
</evidence>
<dbReference type="Pfam" id="PF13516">
    <property type="entry name" value="LRR_6"/>
    <property type="match status" value="5"/>
</dbReference>
<dbReference type="RefSeq" id="XP_035885816.1">
    <property type="nucleotide sequence ID" value="XM_036029923.1"/>
</dbReference>
<dbReference type="InterPro" id="IPR041302">
    <property type="entry name" value="LRR_RI_cap"/>
</dbReference>
<keyword evidence="5" id="KW-0963">Cytoplasm</keyword>
<dbReference type="CTD" id="6050"/>
<evidence type="ECO:0000256" key="2">
    <source>
        <dbReference type="ARBA" id="ARBA00004496"/>
    </source>
</evidence>
<dbReference type="InterPro" id="IPR050637">
    <property type="entry name" value="NLRP_innate_immun_reg"/>
</dbReference>
<evidence type="ECO:0000256" key="7">
    <source>
        <dbReference type="ARBA" id="ARBA00022614"/>
    </source>
</evidence>
<dbReference type="PROSITE" id="PS51450">
    <property type="entry name" value="LRR"/>
    <property type="match status" value="2"/>
</dbReference>
<dbReference type="AlphaFoldDB" id="A0A6J2M0I3"/>
<dbReference type="KEGG" id="pdic:114499613"/>
<proteinExistence type="predicted"/>
<evidence type="ECO:0000256" key="8">
    <source>
        <dbReference type="ARBA" id="ARBA00022737"/>
    </source>
</evidence>
<gene>
    <name evidence="14 15" type="primary">RNH1</name>
</gene>
<dbReference type="Proteomes" id="UP000504628">
    <property type="component" value="Chromosome 6"/>
</dbReference>
<evidence type="ECO:0000256" key="12">
    <source>
        <dbReference type="ARBA" id="ARBA00049613"/>
    </source>
</evidence>
<evidence type="ECO:0000313" key="15">
    <source>
        <dbReference type="RefSeq" id="XP_035885816.1"/>
    </source>
</evidence>
<dbReference type="RefSeq" id="XP_028371735.1">
    <property type="nucleotide sequence ID" value="XM_028515934.2"/>
</dbReference>
<keyword evidence="13" id="KW-1185">Reference proteome</keyword>
<keyword evidence="10" id="KW-0539">Nucleus</keyword>
<dbReference type="GO" id="GO:0005737">
    <property type="term" value="C:cytoplasm"/>
    <property type="evidence" value="ECO:0007669"/>
    <property type="project" value="UniProtKB-SubCell"/>
</dbReference>
<comment type="function">
    <text evidence="12">Ribonuclease inhibitor which inhibits RNASE1, RNASE2 and angiogenin (ANG). May play a role in redox homeostasis. Required to inhibit the cytotoxic tRNA ribonuclease activity of ANG in the cytoplasm in absence of stress. Relocates to the nucleus in response to stress, relieving inhibition of ANG in the cytoplasm, and inhibiting the angiogenic activity of ANG in the nucleus.</text>
</comment>
<evidence type="ECO:0000313" key="13">
    <source>
        <dbReference type="Proteomes" id="UP000504628"/>
    </source>
</evidence>
<name>A0A6J2M0I3_9CHIR</name>
<organism evidence="13 14">
    <name type="scientific">Phyllostomus discolor</name>
    <name type="common">pale spear-nosed bat</name>
    <dbReference type="NCBI Taxonomy" id="89673"/>
    <lineage>
        <taxon>Eukaryota</taxon>
        <taxon>Metazoa</taxon>
        <taxon>Chordata</taxon>
        <taxon>Craniata</taxon>
        <taxon>Vertebrata</taxon>
        <taxon>Euteleostomi</taxon>
        <taxon>Mammalia</taxon>
        <taxon>Eutheria</taxon>
        <taxon>Laurasiatheria</taxon>
        <taxon>Chiroptera</taxon>
        <taxon>Yangochiroptera</taxon>
        <taxon>Phyllostomidae</taxon>
        <taxon>Phyllostominae</taxon>
        <taxon>Phyllostomus</taxon>
    </lineage>
</organism>
<keyword evidence="7" id="KW-0433">Leucine-rich repeat</keyword>
<dbReference type="OrthoDB" id="120976at2759"/>
<accession>A0A6J2M0I3</accession>
<comment type="subunit">
    <text evidence="3">Forms high-affinity heterodimers with RNASE1, ANG and RNASE2.</text>
</comment>
<evidence type="ECO:0000256" key="4">
    <source>
        <dbReference type="ARBA" id="ARBA00014554"/>
    </source>
</evidence>
<dbReference type="PANTHER" id="PTHR45690">
    <property type="entry name" value="NACHT, LRR AND PYD DOMAINS-CONTAINING PROTEIN 12"/>
    <property type="match status" value="1"/>
</dbReference>
<reference evidence="14 15" key="1">
    <citation type="submission" date="2025-04" db="UniProtKB">
        <authorList>
            <consortium name="RefSeq"/>
        </authorList>
    </citation>
    <scope>IDENTIFICATION</scope>
    <source>
        <tissue evidence="14 15">Muscle</tissue>
    </source>
</reference>
<dbReference type="InterPro" id="IPR032675">
    <property type="entry name" value="LRR_dom_sf"/>
</dbReference>
<evidence type="ECO:0000256" key="5">
    <source>
        <dbReference type="ARBA" id="ARBA00022490"/>
    </source>
</evidence>
<dbReference type="InterPro" id="IPR006553">
    <property type="entry name" value="Leu-rich_rpt_Cys-con_subtyp"/>
</dbReference>
<dbReference type="SMART" id="SM00368">
    <property type="entry name" value="LRR_RI"/>
    <property type="match status" value="13"/>
</dbReference>
<dbReference type="Pfam" id="PF18779">
    <property type="entry name" value="LRR_RI_capping"/>
    <property type="match status" value="1"/>
</dbReference>
<keyword evidence="8" id="KW-0677">Repeat</keyword>
<dbReference type="InterPro" id="IPR001611">
    <property type="entry name" value="Leu-rich_rpt"/>
</dbReference>
<evidence type="ECO:0000256" key="6">
    <source>
        <dbReference type="ARBA" id="ARBA00022553"/>
    </source>
</evidence>
<evidence type="ECO:0000256" key="9">
    <source>
        <dbReference type="ARBA" id="ARBA00022990"/>
    </source>
</evidence>
<dbReference type="GeneID" id="114499613"/>
<dbReference type="PANTHER" id="PTHR45690:SF19">
    <property type="entry name" value="NACHT, LRR AND PYD DOMAINS-CONTAINING PROTEIN 3"/>
    <property type="match status" value="1"/>
</dbReference>
<evidence type="ECO:0000256" key="11">
    <source>
        <dbReference type="ARBA" id="ARBA00032534"/>
    </source>
</evidence>
<keyword evidence="9" id="KW-0007">Acetylation</keyword>